<keyword evidence="4 5" id="KW-0472">Membrane</keyword>
<feature type="transmembrane region" description="Helical" evidence="5">
    <location>
        <begin position="141"/>
        <end position="162"/>
    </location>
</feature>
<evidence type="ECO:0000313" key="7">
    <source>
        <dbReference type="Proteomes" id="UP000006753"/>
    </source>
</evidence>
<dbReference type="HOGENOM" id="CLU_1378400_0_0_1"/>
<dbReference type="PANTHER" id="PTHR43461:SF1">
    <property type="entry name" value="TRANSMEMBRANE PROTEIN 256"/>
    <property type="match status" value="1"/>
</dbReference>
<dbReference type="eggNOG" id="KOG3472">
    <property type="taxonomic scope" value="Eukaryota"/>
</dbReference>
<accession>K1WIP4</accession>
<dbReference type="Proteomes" id="UP000006753">
    <property type="component" value="Unassembled WGS sequence"/>
</dbReference>
<proteinExistence type="predicted"/>
<evidence type="ECO:0000256" key="5">
    <source>
        <dbReference type="SAM" id="Phobius"/>
    </source>
</evidence>
<dbReference type="PANTHER" id="PTHR43461">
    <property type="entry name" value="TRANSMEMBRANE PROTEIN 256"/>
    <property type="match status" value="1"/>
</dbReference>
<keyword evidence="7" id="KW-1185">Reference proteome</keyword>
<gene>
    <name evidence="6" type="ORF">MBM_09245</name>
</gene>
<evidence type="ECO:0000256" key="4">
    <source>
        <dbReference type="ARBA" id="ARBA00023136"/>
    </source>
</evidence>
<keyword evidence="2 5" id="KW-0812">Transmembrane</keyword>
<organism evidence="6 7">
    <name type="scientific">Marssonina brunnea f. sp. multigermtubi (strain MB_m1)</name>
    <name type="common">Marssonina leaf spot fungus</name>
    <dbReference type="NCBI Taxonomy" id="1072389"/>
    <lineage>
        <taxon>Eukaryota</taxon>
        <taxon>Fungi</taxon>
        <taxon>Dikarya</taxon>
        <taxon>Ascomycota</taxon>
        <taxon>Pezizomycotina</taxon>
        <taxon>Leotiomycetes</taxon>
        <taxon>Helotiales</taxon>
        <taxon>Drepanopezizaceae</taxon>
        <taxon>Drepanopeziza</taxon>
    </lineage>
</organism>
<evidence type="ECO:0000256" key="3">
    <source>
        <dbReference type="ARBA" id="ARBA00022989"/>
    </source>
</evidence>
<comment type="subcellular location">
    <subcellularLocation>
        <location evidence="1">Membrane</location>
        <topology evidence="1">Multi-pass membrane protein</topology>
    </subcellularLocation>
</comment>
<dbReference type="EMBL" id="JH921455">
    <property type="protein sequence ID" value="EKD12676.1"/>
    <property type="molecule type" value="Genomic_DNA"/>
</dbReference>
<feature type="transmembrane region" description="Helical" evidence="5">
    <location>
        <begin position="169"/>
        <end position="190"/>
    </location>
</feature>
<feature type="transmembrane region" description="Helical" evidence="5">
    <location>
        <begin position="80"/>
        <end position="100"/>
    </location>
</feature>
<dbReference type="AlphaFoldDB" id="K1WIP4"/>
<evidence type="ECO:0000256" key="1">
    <source>
        <dbReference type="ARBA" id="ARBA00004141"/>
    </source>
</evidence>
<dbReference type="KEGG" id="mbe:MBM_09245"/>
<dbReference type="OrthoDB" id="269173at2759"/>
<sequence length="198" mass="21314">MEGLRAAGFACYPPDVNKYNNNNNNIPPIHELSLKFLKVSLEYPHAARALFKAQANPSTNPQSLSKKPIYPPPPKNMPGFWTIGCLYGASAVTLGAFGAHGLKKRIADPQRIANWSTAAQYQLVHSGILLVGTVAAPQNKLAASLLVAGMTMFSGSIYLLTLDPQRFKFLGPVTPLGGLCLIGGWAALAFGRRIPFPR</sequence>
<name>K1WIP4_MARBU</name>
<dbReference type="InterPro" id="IPR006696">
    <property type="entry name" value="DUF423"/>
</dbReference>
<evidence type="ECO:0000313" key="6">
    <source>
        <dbReference type="EMBL" id="EKD12676.1"/>
    </source>
</evidence>
<dbReference type="InParanoid" id="K1WIP4"/>
<dbReference type="GO" id="GO:0016020">
    <property type="term" value="C:membrane"/>
    <property type="evidence" value="ECO:0007669"/>
    <property type="project" value="UniProtKB-SubCell"/>
</dbReference>
<dbReference type="Pfam" id="PF04241">
    <property type="entry name" value="DUF423"/>
    <property type="match status" value="1"/>
</dbReference>
<protein>
    <submittedName>
        <fullName evidence="6">Membrane protein</fullName>
    </submittedName>
</protein>
<evidence type="ECO:0000256" key="2">
    <source>
        <dbReference type="ARBA" id="ARBA00022692"/>
    </source>
</evidence>
<keyword evidence="3 5" id="KW-1133">Transmembrane helix</keyword>
<reference evidence="6 7" key="1">
    <citation type="journal article" date="2012" name="BMC Genomics">
        <title>Sequencing the genome of Marssonina brunnea reveals fungus-poplar co-evolution.</title>
        <authorList>
            <person name="Zhu S."/>
            <person name="Cao Y.-Z."/>
            <person name="Jiang C."/>
            <person name="Tan B.-Y."/>
            <person name="Wang Z."/>
            <person name="Feng S."/>
            <person name="Zhang L."/>
            <person name="Su X.-H."/>
            <person name="Brejova B."/>
            <person name="Vinar T."/>
            <person name="Xu M."/>
            <person name="Wang M.-X."/>
            <person name="Zhang S.-G."/>
            <person name="Huang M.-R."/>
            <person name="Wu R."/>
            <person name="Zhou Y."/>
        </authorList>
    </citation>
    <scope>NUCLEOTIDE SEQUENCE [LARGE SCALE GENOMIC DNA]</scope>
    <source>
        <strain evidence="6 7">MB_m1</strain>
    </source>
</reference>